<proteinExistence type="predicted"/>
<organism evidence="1 2">
    <name type="scientific">Exilibacterium tricleocarpae</name>
    <dbReference type="NCBI Taxonomy" id="2591008"/>
    <lineage>
        <taxon>Bacteria</taxon>
        <taxon>Pseudomonadati</taxon>
        <taxon>Pseudomonadota</taxon>
        <taxon>Gammaproteobacteria</taxon>
        <taxon>Cellvibrionales</taxon>
        <taxon>Cellvibrionaceae</taxon>
        <taxon>Exilibacterium</taxon>
    </lineage>
</organism>
<dbReference type="Proteomes" id="UP000319732">
    <property type="component" value="Unassembled WGS sequence"/>
</dbReference>
<name>A0A545T1T2_9GAMM</name>
<sequence length="208" mass="23491">MHLSKLVYLATISGFLLLPFKSAAEVKPFVLTVPDSAAPLRKNQGYFLINLDISGAAPSFEFVGLDVRGQAYLEPGQKAKVRKNARKIVVELKHKTNGLYLFAIPEGLYQITSIKAPYFDLPYLMDTEYRRKWRFSIKKDRVNYVGKLFIDAERSTRHIDVKLINRMAADKALIENRLGARLATTPLRSGAGVRDDFFAELIGEQGIR</sequence>
<reference evidence="1 2" key="1">
    <citation type="submission" date="2019-06" db="EMBL/GenBank/DDBJ databases">
        <title>Whole genome sequence for Cellvibrionaceae sp. R142.</title>
        <authorList>
            <person name="Wang G."/>
        </authorList>
    </citation>
    <scope>NUCLEOTIDE SEQUENCE [LARGE SCALE GENOMIC DNA]</scope>
    <source>
        <strain evidence="1 2">R142</strain>
    </source>
</reference>
<dbReference type="AlphaFoldDB" id="A0A545T1T2"/>
<dbReference type="EMBL" id="VHSG01000022">
    <property type="protein sequence ID" value="TQV71170.1"/>
    <property type="molecule type" value="Genomic_DNA"/>
</dbReference>
<dbReference type="RefSeq" id="WP_142928712.1">
    <property type="nucleotide sequence ID" value="NZ_ML660100.1"/>
</dbReference>
<protein>
    <submittedName>
        <fullName evidence="1">Uncharacterized protein</fullName>
    </submittedName>
</protein>
<evidence type="ECO:0000313" key="1">
    <source>
        <dbReference type="EMBL" id="TQV71170.1"/>
    </source>
</evidence>
<accession>A0A545T1T2</accession>
<comment type="caution">
    <text evidence="1">The sequence shown here is derived from an EMBL/GenBank/DDBJ whole genome shotgun (WGS) entry which is preliminary data.</text>
</comment>
<dbReference type="OrthoDB" id="5706334at2"/>
<evidence type="ECO:0000313" key="2">
    <source>
        <dbReference type="Proteomes" id="UP000319732"/>
    </source>
</evidence>
<gene>
    <name evidence="1" type="ORF">FKG94_19985</name>
</gene>
<keyword evidence="2" id="KW-1185">Reference proteome</keyword>